<dbReference type="PATRIC" id="fig|33935.3.peg.3516"/>
<gene>
    <name evidence="1" type="ORF">ADM90_13335</name>
</gene>
<dbReference type="EMBL" id="LGCI01000008">
    <property type="protein sequence ID" value="KOY81888.1"/>
    <property type="molecule type" value="Genomic_DNA"/>
</dbReference>
<dbReference type="RefSeq" id="WP_053995456.1">
    <property type="nucleotide sequence ID" value="NZ_CP065643.1"/>
</dbReference>
<sequence length="164" mass="19585">MFSEKYSLYFIDECHEGNYEKMLKDFRSAEQLSDYRCAIYIVSLPEIYSRIEGIAGGEQPHEWVYAVKGEYIEMYDEETDEEYLEYYFNILREKDGSPDYSDAYYSLPSSYKLLVNIVEELVTYRHRAFRIMDAITDFDDSLFEVLIQALKIRREKDAELFPNL</sequence>
<protein>
    <submittedName>
        <fullName evidence="1">Uncharacterized protein</fullName>
    </submittedName>
</protein>
<keyword evidence="2" id="KW-1185">Reference proteome</keyword>
<name>A0A0M9DI29_9BACI</name>
<reference evidence="1 2" key="1">
    <citation type="submission" date="2015-07" db="EMBL/GenBank/DDBJ databases">
        <title>Genome sequencing project for genomic taxonomy and phylogenomics of Bacillus-like bacteria.</title>
        <authorList>
            <person name="Liu B."/>
            <person name="Wang J."/>
            <person name="Zhu Y."/>
            <person name="Liu G."/>
            <person name="Chen Q."/>
            <person name="Chen Z."/>
            <person name="Che J."/>
            <person name="Ge C."/>
            <person name="Shi H."/>
            <person name="Pan Z."/>
            <person name="Liu X."/>
        </authorList>
    </citation>
    <scope>NUCLEOTIDE SEQUENCE [LARGE SCALE GENOMIC DNA]</scope>
    <source>
        <strain evidence="1 2">DSM 54</strain>
    </source>
</reference>
<organism evidence="1 2">
    <name type="scientific">Lysinibacillus macroides</name>
    <dbReference type="NCBI Taxonomy" id="33935"/>
    <lineage>
        <taxon>Bacteria</taxon>
        <taxon>Bacillati</taxon>
        <taxon>Bacillota</taxon>
        <taxon>Bacilli</taxon>
        <taxon>Bacillales</taxon>
        <taxon>Bacillaceae</taxon>
        <taxon>Lysinibacillus</taxon>
    </lineage>
</organism>
<dbReference type="OrthoDB" id="2968185at2"/>
<proteinExistence type="predicted"/>
<evidence type="ECO:0000313" key="2">
    <source>
        <dbReference type="Proteomes" id="UP000037977"/>
    </source>
</evidence>
<dbReference type="Proteomes" id="UP000037977">
    <property type="component" value="Unassembled WGS sequence"/>
</dbReference>
<dbReference type="AlphaFoldDB" id="A0A0M9DI29"/>
<evidence type="ECO:0000313" key="1">
    <source>
        <dbReference type="EMBL" id="KOY81888.1"/>
    </source>
</evidence>
<comment type="caution">
    <text evidence="1">The sequence shown here is derived from an EMBL/GenBank/DDBJ whole genome shotgun (WGS) entry which is preliminary data.</text>
</comment>
<accession>A0A0M9DI29</accession>